<name>A0A815DQR9_ADIRI</name>
<dbReference type="EMBL" id="CAJNOR010002488">
    <property type="protein sequence ID" value="CAF1301298.1"/>
    <property type="molecule type" value="Genomic_DNA"/>
</dbReference>
<proteinExistence type="predicted"/>
<keyword evidence="3" id="KW-1185">Reference proteome</keyword>
<dbReference type="AlphaFoldDB" id="A0A815DQR9"/>
<comment type="caution">
    <text evidence="2">The sequence shown here is derived from an EMBL/GenBank/DDBJ whole genome shotgun (WGS) entry which is preliminary data.</text>
</comment>
<feature type="region of interest" description="Disordered" evidence="1">
    <location>
        <begin position="78"/>
        <end position="97"/>
    </location>
</feature>
<evidence type="ECO:0000256" key="1">
    <source>
        <dbReference type="SAM" id="MobiDB-lite"/>
    </source>
</evidence>
<dbReference type="Proteomes" id="UP000663828">
    <property type="component" value="Unassembled WGS sequence"/>
</dbReference>
<evidence type="ECO:0000313" key="3">
    <source>
        <dbReference type="Proteomes" id="UP000663828"/>
    </source>
</evidence>
<organism evidence="2 3">
    <name type="scientific">Adineta ricciae</name>
    <name type="common">Rotifer</name>
    <dbReference type="NCBI Taxonomy" id="249248"/>
    <lineage>
        <taxon>Eukaryota</taxon>
        <taxon>Metazoa</taxon>
        <taxon>Spiralia</taxon>
        <taxon>Gnathifera</taxon>
        <taxon>Rotifera</taxon>
        <taxon>Eurotatoria</taxon>
        <taxon>Bdelloidea</taxon>
        <taxon>Adinetida</taxon>
        <taxon>Adinetidae</taxon>
        <taxon>Adineta</taxon>
    </lineage>
</organism>
<gene>
    <name evidence="2" type="ORF">XAT740_LOCUS28877</name>
</gene>
<evidence type="ECO:0000313" key="2">
    <source>
        <dbReference type="EMBL" id="CAF1301298.1"/>
    </source>
</evidence>
<sequence length="97" mass="10964">MVLVLNLAVFARETTLFCKINESVCDNKSIIMDIIPVSAGDLNQKRTANEWADIQQFECEGILYSTFCSHEDYGDHEPPLHSNKITNPGNFYDNGDH</sequence>
<accession>A0A815DQR9</accession>
<protein>
    <submittedName>
        <fullName evidence="2">Uncharacterized protein</fullName>
    </submittedName>
</protein>
<reference evidence="2" key="1">
    <citation type="submission" date="2021-02" db="EMBL/GenBank/DDBJ databases">
        <authorList>
            <person name="Nowell W R."/>
        </authorList>
    </citation>
    <scope>NUCLEOTIDE SEQUENCE</scope>
</reference>